<evidence type="ECO:0000256" key="2">
    <source>
        <dbReference type="ARBA" id="ARBA00023043"/>
    </source>
</evidence>
<accession>A0ABN7S9V3</accession>
<evidence type="ECO:0000313" key="7">
    <source>
        <dbReference type="Proteomes" id="UP001158576"/>
    </source>
</evidence>
<evidence type="ECO:0000256" key="3">
    <source>
        <dbReference type="PROSITE-ProRule" id="PRU00023"/>
    </source>
</evidence>
<sequence>MKSAEGQKPRIKIINKEDNGRISYVKCFGNEDGNELLNVANAVELFNKYGEDATKALAIFGSGCSTVNRPARFFVLKTDPGTPIQPQQLGATPVFILPQQPVKKFSPILPRPVNELRPGGSGSPSLVPKTELVAGFSGALITGKMAPKPIAPKILHDVQQARVEKQQEVENENDRWMQDEIEAVKQETDATEEMVQDLAETHVVKQEDIQVAEDCYVQNDKVDELLRACKFVEGGLDNSFDDEIPIPLENSIVESTKTRQEEPPKPVELAKPPEEPVKKKRGRPKGSTKKKIEERKKELEAQGIQPKKKAAPRKKLGRPPKAKPAAKTAKTKKKNFPMPILMPDSSSSSSGSDTESSEPPSSSDSSEDEGPRVSKIKMPGESLDKVKKPSNAARLKTPSKPDPPMPPPKAKSPQREQPRKASLTKEPPQLNSNLKAPLKKSQTTSKPEPAKKTVPVISERIKFYKTVEQIGHDKLEPTGYIPGQLIQEIEQAVSKGCNGVNEFARKLVGMKTMGHEGKFIISDEVNGKLGESALCRAASIRVAKGGPSLITSLVQIAGADTHQTNSSGNTALHVAAENGIPGNVATLLSFKAPINTRNNKKESALLLAVKRATKFEKLYLKMTDMKDFKNEWNDAFRCVEMLLSAGAAIDKHIMDAAETSSAADLLCLYHYTIVENVYMFAKKTLGKANLTVHDKLLYSTTIVPRDQNVFEFTIEPVEFLRPFMFLTLFAVHGKFEGFSSDLEKLKDMRLSGNPCLVRDARWHQPDNHSKKFKIISLDGFPSYSVSGPFEPGKDIDKYEDCVDDEHFITFLSYTPYRENKYTLSIAPAHWTDEILFLAVYPSDIQISDATFQKGAPEILRQKERAYAKWERAIERARVGKYHWEREFPGEECPLFRRGVNLNKLKH</sequence>
<dbReference type="Pfam" id="PF12796">
    <property type="entry name" value="Ank_2"/>
    <property type="match status" value="1"/>
</dbReference>
<keyword evidence="1" id="KW-0677">Repeat</keyword>
<reference evidence="6 7" key="1">
    <citation type="submission" date="2021-04" db="EMBL/GenBank/DDBJ databases">
        <authorList>
            <person name="Bliznina A."/>
        </authorList>
    </citation>
    <scope>NUCLEOTIDE SEQUENCE [LARGE SCALE GENOMIC DNA]</scope>
</reference>
<organism evidence="6 7">
    <name type="scientific">Oikopleura dioica</name>
    <name type="common">Tunicate</name>
    <dbReference type="NCBI Taxonomy" id="34765"/>
    <lineage>
        <taxon>Eukaryota</taxon>
        <taxon>Metazoa</taxon>
        <taxon>Chordata</taxon>
        <taxon>Tunicata</taxon>
        <taxon>Appendicularia</taxon>
        <taxon>Copelata</taxon>
        <taxon>Oikopleuridae</taxon>
        <taxon>Oikopleura</taxon>
    </lineage>
</organism>
<gene>
    <name evidence="6" type="ORF">OKIOD_LOCUS6023</name>
</gene>
<dbReference type="InterPro" id="IPR002110">
    <property type="entry name" value="Ankyrin_rpt"/>
</dbReference>
<feature type="region of interest" description="Disordered" evidence="5">
    <location>
        <begin position="252"/>
        <end position="452"/>
    </location>
</feature>
<evidence type="ECO:0000256" key="1">
    <source>
        <dbReference type="ARBA" id="ARBA00022737"/>
    </source>
</evidence>
<feature type="compositionally biased region" description="Pro residues" evidence="5">
    <location>
        <begin position="400"/>
        <end position="410"/>
    </location>
</feature>
<dbReference type="Proteomes" id="UP001158576">
    <property type="component" value="Chromosome XSR"/>
</dbReference>
<dbReference type="PROSITE" id="PS50088">
    <property type="entry name" value="ANK_REPEAT"/>
    <property type="match status" value="1"/>
</dbReference>
<feature type="compositionally biased region" description="Basic residues" evidence="5">
    <location>
        <begin position="278"/>
        <end position="289"/>
    </location>
</feature>
<feature type="compositionally biased region" description="Basic and acidic residues" evidence="5">
    <location>
        <begin position="256"/>
        <end position="265"/>
    </location>
</feature>
<feature type="coiled-coil region" evidence="4">
    <location>
        <begin position="155"/>
        <end position="201"/>
    </location>
</feature>
<dbReference type="SUPFAM" id="SSF48403">
    <property type="entry name" value="Ankyrin repeat"/>
    <property type="match status" value="1"/>
</dbReference>
<keyword evidence="4" id="KW-0175">Coiled coil</keyword>
<keyword evidence="2 3" id="KW-0040">ANK repeat</keyword>
<evidence type="ECO:0000313" key="6">
    <source>
        <dbReference type="EMBL" id="CAG5096078.1"/>
    </source>
</evidence>
<feature type="compositionally biased region" description="Low complexity" evidence="5">
    <location>
        <begin position="343"/>
        <end position="364"/>
    </location>
</feature>
<feature type="compositionally biased region" description="Basic and acidic residues" evidence="5">
    <location>
        <begin position="290"/>
        <end position="300"/>
    </location>
</feature>
<feature type="repeat" description="ANK" evidence="3">
    <location>
        <begin position="567"/>
        <end position="599"/>
    </location>
</feature>
<feature type="compositionally biased region" description="Basic residues" evidence="5">
    <location>
        <begin position="306"/>
        <end position="321"/>
    </location>
</feature>
<dbReference type="EMBL" id="OU015569">
    <property type="protein sequence ID" value="CAG5096078.1"/>
    <property type="molecule type" value="Genomic_DNA"/>
</dbReference>
<dbReference type="InterPro" id="IPR036770">
    <property type="entry name" value="Ankyrin_rpt-contain_sf"/>
</dbReference>
<protein>
    <submittedName>
        <fullName evidence="6">Oidioi.mRNA.OKI2018_I69.XSR.g14465.t1.cds</fullName>
    </submittedName>
</protein>
<proteinExistence type="predicted"/>
<dbReference type="PROSITE" id="PS50297">
    <property type="entry name" value="ANK_REP_REGION"/>
    <property type="match status" value="1"/>
</dbReference>
<evidence type="ECO:0000256" key="4">
    <source>
        <dbReference type="SAM" id="Coils"/>
    </source>
</evidence>
<feature type="compositionally biased region" description="Polar residues" evidence="5">
    <location>
        <begin position="429"/>
        <end position="446"/>
    </location>
</feature>
<evidence type="ECO:0000256" key="5">
    <source>
        <dbReference type="SAM" id="MobiDB-lite"/>
    </source>
</evidence>
<name>A0ABN7S9V3_OIKDI</name>
<dbReference type="PANTHER" id="PTHR24171">
    <property type="entry name" value="ANKYRIN REPEAT DOMAIN-CONTAINING PROTEIN 39-RELATED"/>
    <property type="match status" value="1"/>
</dbReference>
<dbReference type="Gene3D" id="1.25.40.20">
    <property type="entry name" value="Ankyrin repeat-containing domain"/>
    <property type="match status" value="1"/>
</dbReference>
<keyword evidence="7" id="KW-1185">Reference proteome</keyword>